<comment type="caution">
    <text evidence="1">The sequence shown here is derived from an EMBL/GenBank/DDBJ whole genome shotgun (WGS) entry which is preliminary data.</text>
</comment>
<organism evidence="1 2">
    <name type="scientific">Penicillium desertorum</name>
    <dbReference type="NCBI Taxonomy" id="1303715"/>
    <lineage>
        <taxon>Eukaryota</taxon>
        <taxon>Fungi</taxon>
        <taxon>Dikarya</taxon>
        <taxon>Ascomycota</taxon>
        <taxon>Pezizomycotina</taxon>
        <taxon>Eurotiomycetes</taxon>
        <taxon>Eurotiomycetidae</taxon>
        <taxon>Eurotiales</taxon>
        <taxon>Aspergillaceae</taxon>
        <taxon>Penicillium</taxon>
    </lineage>
</organism>
<gene>
    <name evidence="1" type="ORF">N7530_002445</name>
</gene>
<accession>A0A9W9X4S1</accession>
<dbReference type="AlphaFoldDB" id="A0A9W9X4S1"/>
<dbReference type="Proteomes" id="UP001147760">
    <property type="component" value="Unassembled WGS sequence"/>
</dbReference>
<name>A0A9W9X4S1_9EURO</name>
<dbReference type="OrthoDB" id="4368012at2759"/>
<reference evidence="1" key="2">
    <citation type="journal article" date="2023" name="IMA Fungus">
        <title>Comparative genomic study of the Penicillium genus elucidates a diverse pangenome and 15 lateral gene transfer events.</title>
        <authorList>
            <person name="Petersen C."/>
            <person name="Sorensen T."/>
            <person name="Nielsen M.R."/>
            <person name="Sondergaard T.E."/>
            <person name="Sorensen J.L."/>
            <person name="Fitzpatrick D.A."/>
            <person name="Frisvad J.C."/>
            <person name="Nielsen K.L."/>
        </authorList>
    </citation>
    <scope>NUCLEOTIDE SEQUENCE</scope>
    <source>
        <strain evidence="1">IBT 17660</strain>
    </source>
</reference>
<evidence type="ECO:0000313" key="2">
    <source>
        <dbReference type="Proteomes" id="UP001147760"/>
    </source>
</evidence>
<evidence type="ECO:0000313" key="1">
    <source>
        <dbReference type="EMBL" id="KAJ5483199.1"/>
    </source>
</evidence>
<protein>
    <submittedName>
        <fullName evidence="1">Uncharacterized protein</fullName>
    </submittedName>
</protein>
<proteinExistence type="predicted"/>
<sequence>MAVPIVSYLITELDQMADNIALVLSHEEYWNMCNKKTLHGTSGVHTPAARQLFRNRNHGFEQLHVCGRTSYLIKTTLLLHGYTVIFKATTTEKKHILQAEVGNYHYLSSLQGPQIPVCLGTFTPRLAHWYHGNLMGADDGTELV</sequence>
<reference evidence="1" key="1">
    <citation type="submission" date="2022-12" db="EMBL/GenBank/DDBJ databases">
        <authorList>
            <person name="Petersen C."/>
        </authorList>
    </citation>
    <scope>NUCLEOTIDE SEQUENCE</scope>
    <source>
        <strain evidence="1">IBT 17660</strain>
    </source>
</reference>
<keyword evidence="2" id="KW-1185">Reference proteome</keyword>
<dbReference type="EMBL" id="JAPWDO010000002">
    <property type="protein sequence ID" value="KAJ5483199.1"/>
    <property type="molecule type" value="Genomic_DNA"/>
</dbReference>